<protein>
    <recommendedName>
        <fullName evidence="4">Chemosensory protein</fullName>
    </recommendedName>
</protein>
<evidence type="ECO:0000313" key="3">
    <source>
        <dbReference type="Proteomes" id="UP001549921"/>
    </source>
</evidence>
<keyword evidence="1" id="KW-0732">Signal</keyword>
<dbReference type="PANTHER" id="PTHR11257:SF12">
    <property type="entry name" value="EJACULATORY BULB-SPECIFIC PROTEIN 3-RELATED"/>
    <property type="match status" value="1"/>
</dbReference>
<gene>
    <name evidence="2" type="ORF">ABMA28_006383</name>
</gene>
<feature type="chain" id="PRO_5044762722" description="Chemosensory protein" evidence="1">
    <location>
        <begin position="19"/>
        <end position="135"/>
    </location>
</feature>
<dbReference type="EMBL" id="JBEDNZ010000019">
    <property type="protein sequence ID" value="KAL0820528.1"/>
    <property type="molecule type" value="Genomic_DNA"/>
</dbReference>
<dbReference type="AlphaFoldDB" id="A0ABD0SL12"/>
<dbReference type="SUPFAM" id="SSF100910">
    <property type="entry name" value="Chemosensory protein Csp2"/>
    <property type="match status" value="1"/>
</dbReference>
<dbReference type="Proteomes" id="UP001549921">
    <property type="component" value="Unassembled WGS sequence"/>
</dbReference>
<proteinExistence type="predicted"/>
<dbReference type="InterPro" id="IPR036682">
    <property type="entry name" value="OS_D_A10/PebIII_sf"/>
</dbReference>
<accession>A0ABD0SL12</accession>
<dbReference type="PANTHER" id="PTHR11257">
    <property type="entry name" value="CHEMOSENSORY PROTEIN-RELATED"/>
    <property type="match status" value="1"/>
</dbReference>
<organism evidence="2 3">
    <name type="scientific">Loxostege sticticalis</name>
    <name type="common">Beet webworm moth</name>
    <dbReference type="NCBI Taxonomy" id="481309"/>
    <lineage>
        <taxon>Eukaryota</taxon>
        <taxon>Metazoa</taxon>
        <taxon>Ecdysozoa</taxon>
        <taxon>Arthropoda</taxon>
        <taxon>Hexapoda</taxon>
        <taxon>Insecta</taxon>
        <taxon>Pterygota</taxon>
        <taxon>Neoptera</taxon>
        <taxon>Endopterygota</taxon>
        <taxon>Lepidoptera</taxon>
        <taxon>Glossata</taxon>
        <taxon>Ditrysia</taxon>
        <taxon>Pyraloidea</taxon>
        <taxon>Crambidae</taxon>
        <taxon>Pyraustinae</taxon>
        <taxon>Loxostege</taxon>
    </lineage>
</organism>
<reference evidence="2 3" key="1">
    <citation type="submission" date="2024-06" db="EMBL/GenBank/DDBJ databases">
        <title>A chromosome-level genome assembly of beet webworm, Loxostege sticticalis.</title>
        <authorList>
            <person name="Zhang Y."/>
        </authorList>
    </citation>
    <scope>NUCLEOTIDE SEQUENCE [LARGE SCALE GENOMIC DNA]</scope>
    <source>
        <strain evidence="2">AQ028</strain>
        <tissue evidence="2">Male pupae</tissue>
    </source>
</reference>
<dbReference type="Gene3D" id="1.10.2080.10">
    <property type="entry name" value="Insect odorant-binding protein A10/Ejaculatory bulb-specific protein 3"/>
    <property type="match status" value="1"/>
</dbReference>
<name>A0ABD0SL12_LOXSC</name>
<evidence type="ECO:0008006" key="4">
    <source>
        <dbReference type="Google" id="ProtNLM"/>
    </source>
</evidence>
<evidence type="ECO:0000313" key="2">
    <source>
        <dbReference type="EMBL" id="KAL0820528.1"/>
    </source>
</evidence>
<evidence type="ECO:0000256" key="1">
    <source>
        <dbReference type="SAM" id="SignalP"/>
    </source>
</evidence>
<feature type="signal peptide" evidence="1">
    <location>
        <begin position="1"/>
        <end position="18"/>
    </location>
</feature>
<dbReference type="Pfam" id="PF03392">
    <property type="entry name" value="OS-D"/>
    <property type="match status" value="1"/>
</dbReference>
<sequence>MKTFVAICFLALAAMAAARPQTYTDRYDTINLDEILQNKRLLVPYIKCILDQGRCTAEGKELKSHIREALENFCAKCTETQRTGTRRVIGHLINNEPEYWAQLTAKYDPQHKYVVKYEDELRIAKAQNWTKGNLL</sequence>
<dbReference type="InterPro" id="IPR005055">
    <property type="entry name" value="A10/PebIII"/>
</dbReference>
<comment type="caution">
    <text evidence="2">The sequence shown here is derived from an EMBL/GenBank/DDBJ whole genome shotgun (WGS) entry which is preliminary data.</text>
</comment>